<reference evidence="7" key="1">
    <citation type="submission" date="2021-01" db="EMBL/GenBank/DDBJ databases">
        <authorList>
            <consortium name="Aspergillus chevalieri M1 genome sequencing consortium"/>
            <person name="Kazuki M."/>
            <person name="Futagami T."/>
        </authorList>
    </citation>
    <scope>NUCLEOTIDE SEQUENCE</scope>
    <source>
        <strain evidence="7">M1</strain>
    </source>
</reference>
<keyword evidence="4" id="KW-0560">Oxidoreductase</keyword>
<dbReference type="InterPro" id="IPR002938">
    <property type="entry name" value="FAD-bd"/>
</dbReference>
<dbReference type="Proteomes" id="UP000637239">
    <property type="component" value="Chromosome 1"/>
</dbReference>
<dbReference type="GO" id="GO:0071949">
    <property type="term" value="F:FAD binding"/>
    <property type="evidence" value="ECO:0007669"/>
    <property type="project" value="InterPro"/>
</dbReference>
<evidence type="ECO:0000313" key="8">
    <source>
        <dbReference type="Proteomes" id="UP000637239"/>
    </source>
</evidence>
<keyword evidence="3" id="KW-0274">FAD</keyword>
<feature type="domain" description="FAD-binding" evidence="6">
    <location>
        <begin position="4"/>
        <end position="169"/>
    </location>
</feature>
<feature type="transmembrane region" description="Helical" evidence="5">
    <location>
        <begin position="444"/>
        <end position="464"/>
    </location>
</feature>
<dbReference type="InterPro" id="IPR036188">
    <property type="entry name" value="FAD/NAD-bd_sf"/>
</dbReference>
<keyword evidence="5" id="KW-1133">Transmembrane helix</keyword>
<dbReference type="SUPFAM" id="SSF51905">
    <property type="entry name" value="FAD/NAD(P)-binding domain"/>
    <property type="match status" value="1"/>
</dbReference>
<feature type="transmembrane region" description="Helical" evidence="5">
    <location>
        <begin position="697"/>
        <end position="721"/>
    </location>
</feature>
<keyword evidence="5" id="KW-0812">Transmembrane</keyword>
<evidence type="ECO:0000256" key="1">
    <source>
        <dbReference type="ARBA" id="ARBA00007992"/>
    </source>
</evidence>
<dbReference type="PANTHER" id="PTHR47356:SF2">
    <property type="entry name" value="FAD-BINDING DOMAIN-CONTAINING PROTEIN-RELATED"/>
    <property type="match status" value="1"/>
</dbReference>
<dbReference type="EMBL" id="AP024416">
    <property type="protein sequence ID" value="BCR83290.1"/>
    <property type="molecule type" value="Genomic_DNA"/>
</dbReference>
<evidence type="ECO:0000256" key="4">
    <source>
        <dbReference type="ARBA" id="ARBA00023002"/>
    </source>
</evidence>
<dbReference type="GeneID" id="66977649"/>
<feature type="domain" description="FAD-binding" evidence="6">
    <location>
        <begin position="285"/>
        <end position="337"/>
    </location>
</feature>
<proteinExistence type="inferred from homology"/>
<evidence type="ECO:0000256" key="2">
    <source>
        <dbReference type="ARBA" id="ARBA00022630"/>
    </source>
</evidence>
<feature type="transmembrane region" description="Helical" evidence="5">
    <location>
        <begin position="667"/>
        <end position="685"/>
    </location>
</feature>
<feature type="transmembrane region" description="Helical" evidence="5">
    <location>
        <begin position="578"/>
        <end position="598"/>
    </location>
</feature>
<name>A0A7R7VEE9_ASPCH</name>
<dbReference type="PRINTS" id="PR00420">
    <property type="entry name" value="RNGMNOXGNASE"/>
</dbReference>
<protein>
    <recommendedName>
        <fullName evidence="6">FAD-binding domain-containing protein</fullName>
    </recommendedName>
</protein>
<dbReference type="GO" id="GO:0004497">
    <property type="term" value="F:monooxygenase activity"/>
    <property type="evidence" value="ECO:0007669"/>
    <property type="project" value="InterPro"/>
</dbReference>
<keyword evidence="2" id="KW-0285">Flavoprotein</keyword>
<dbReference type="InterPro" id="IPR050562">
    <property type="entry name" value="FAD_mOase_fung"/>
</dbReference>
<dbReference type="RefSeq" id="XP_043131812.1">
    <property type="nucleotide sequence ID" value="XM_043282097.1"/>
</dbReference>
<dbReference type="KEGG" id="ache:ACHE_10692S"/>
<feature type="transmembrane region" description="Helical" evidence="5">
    <location>
        <begin position="476"/>
        <end position="493"/>
    </location>
</feature>
<dbReference type="Gene3D" id="3.50.50.60">
    <property type="entry name" value="FAD/NAD(P)-binding domain"/>
    <property type="match status" value="1"/>
</dbReference>
<reference evidence="7" key="2">
    <citation type="submission" date="2021-02" db="EMBL/GenBank/DDBJ databases">
        <title>Aspergillus chevalieri M1 genome sequence.</title>
        <authorList>
            <person name="Kadooka C."/>
            <person name="Mori K."/>
            <person name="Futagami T."/>
        </authorList>
    </citation>
    <scope>NUCLEOTIDE SEQUENCE</scope>
    <source>
        <strain evidence="7">M1</strain>
    </source>
</reference>
<dbReference type="Pfam" id="PF01494">
    <property type="entry name" value="FAD_binding_3"/>
    <property type="match status" value="2"/>
</dbReference>
<evidence type="ECO:0000313" key="7">
    <source>
        <dbReference type="EMBL" id="BCR83290.1"/>
    </source>
</evidence>
<evidence type="ECO:0000256" key="5">
    <source>
        <dbReference type="SAM" id="Phobius"/>
    </source>
</evidence>
<dbReference type="PANTHER" id="PTHR47356">
    <property type="entry name" value="FAD-DEPENDENT MONOOXYGENASE ASQG-RELATED"/>
    <property type="match status" value="1"/>
</dbReference>
<keyword evidence="8" id="KW-1185">Reference proteome</keyword>
<evidence type="ECO:0000256" key="3">
    <source>
        <dbReference type="ARBA" id="ARBA00022827"/>
    </source>
</evidence>
<dbReference type="AlphaFoldDB" id="A0A7R7VEE9"/>
<keyword evidence="5" id="KW-0472">Membrane</keyword>
<comment type="similarity">
    <text evidence="1">Belongs to the paxM FAD-dependent monooxygenase family.</text>
</comment>
<gene>
    <name evidence="7" type="ORF">ACHE_10692S</name>
</gene>
<sequence length="735" mass="81373">MSFKVIIIGGSVAGLTLANVLQRYGIEYVLLEKYRCIAPQLGASLGLLPYGSQVLDQLGVNEAVQAMCERVESMHYYNSDGAKLGCHDTFGEMLLKLTGYEFNFLDRQELVQALYDNLQDKSKVHVSKGLSSIDRLDTGVIVTTEDGTTFTGDILIGADGIHSQTRKEMWRIADSEVPDYGTQQMAKCGNYLLVQMHVRHLRPPRRCPRWPRIQNLPQKAYQAGRAGKLYFFAFSKNPQVTIGKDIHRYTAEDEKAFVDAQRDDVLFPGLTFGDLYQKRRAAVLVPLQEYVLEKCFYKRAVLIGDSFHKMNPLTGQGGNSAIEDAALLGDLLKEALDKNPCPTNETIHAQFTYFQEERKPRTKILVDGAHSLQSLEALETPLLEFIQTKFIAKGGVDKVAFAMAAAHSPGHILKYLPRPSKEGVVARDIEVVARPGQRSSVATGFWIMLLFLIACLPLGIGQSVSMGSVTALHDSLLNYTLVFTMGINALWTLESHRPGLSGGYLGSAIPYILASTAFGWHLITPIYFAIYIYLSQSRPFCYPNPRAIDLRAAEYLPTGLLVTYFVPALFILRNAAAIAIPGWILSLAQLGLPILVSLGQTLSKRVPPSSDFAEALYGTRDMPYISQFYNFSFLITSTLHIVIASRIFPCIQGVAVVIETAFSSEGAQLGCLIGAILIWSVFTVWDLRRTNVLQTPLSLAVLAVILGNICFGPAAALIGLWNWRESALERSRRRK</sequence>
<organism evidence="7 8">
    <name type="scientific">Aspergillus chevalieri</name>
    <name type="common">Eurotium chevalieri</name>
    <dbReference type="NCBI Taxonomy" id="182096"/>
    <lineage>
        <taxon>Eukaryota</taxon>
        <taxon>Fungi</taxon>
        <taxon>Dikarya</taxon>
        <taxon>Ascomycota</taxon>
        <taxon>Pezizomycotina</taxon>
        <taxon>Eurotiomycetes</taxon>
        <taxon>Eurotiomycetidae</taxon>
        <taxon>Eurotiales</taxon>
        <taxon>Aspergillaceae</taxon>
        <taxon>Aspergillus</taxon>
        <taxon>Aspergillus subgen. Aspergillus</taxon>
    </lineage>
</organism>
<feature type="transmembrane region" description="Helical" evidence="5">
    <location>
        <begin position="508"/>
        <end position="534"/>
    </location>
</feature>
<evidence type="ECO:0000259" key="6">
    <source>
        <dbReference type="Pfam" id="PF01494"/>
    </source>
</evidence>
<feature type="transmembrane region" description="Helical" evidence="5">
    <location>
        <begin position="628"/>
        <end position="647"/>
    </location>
</feature>
<accession>A0A7R7VEE9</accession>
<feature type="transmembrane region" description="Helical" evidence="5">
    <location>
        <begin position="555"/>
        <end position="572"/>
    </location>
</feature>